<dbReference type="EMBL" id="ADHJ01000042">
    <property type="protein sequence ID" value="EFU39224.1"/>
    <property type="molecule type" value="Genomic_DNA"/>
</dbReference>
<proteinExistence type="predicted"/>
<comment type="caution">
    <text evidence="1">The sequence shown here is derived from an EMBL/GenBank/DDBJ whole genome shotgun (WGS) entry which is preliminary data.</text>
</comment>
<evidence type="ECO:0000313" key="1">
    <source>
        <dbReference type="EMBL" id="EFU39224.1"/>
    </source>
</evidence>
<protein>
    <submittedName>
        <fullName evidence="1">Uncharacterized protein</fullName>
    </submittedName>
</protein>
<organism evidence="1 2">
    <name type="scientific">Paenibacillus vortex V453</name>
    <dbReference type="NCBI Taxonomy" id="715225"/>
    <lineage>
        <taxon>Bacteria</taxon>
        <taxon>Bacillati</taxon>
        <taxon>Bacillota</taxon>
        <taxon>Bacilli</taxon>
        <taxon>Bacillales</taxon>
        <taxon>Paenibacillaceae</taxon>
        <taxon>Paenibacillus</taxon>
    </lineage>
</organism>
<dbReference type="KEGG" id="pvo:PVOR_25628"/>
<gene>
    <name evidence="1" type="ORF">PVOR_25628</name>
</gene>
<accession>A0A2R9SPF1</accession>
<sequence length="38" mass="4416">MSEWEQTDRHEGVSLAGLYYVTVEEPAPFKQELELYLG</sequence>
<evidence type="ECO:0000313" key="2">
    <source>
        <dbReference type="Proteomes" id="UP000003094"/>
    </source>
</evidence>
<keyword evidence="2" id="KW-1185">Reference proteome</keyword>
<reference evidence="1 2" key="1">
    <citation type="journal article" date="2010" name="BMC Genomics">
        <title>Genome sequence of the pattern forming Paenibacillus vortex bacterium reveals potential for thriving in complex environments.</title>
        <authorList>
            <person name="Sirota-Madi A."/>
            <person name="Olender T."/>
            <person name="Helman Y."/>
            <person name="Ingham C."/>
            <person name="Brainis I."/>
            <person name="Roth D."/>
            <person name="Hagi E."/>
            <person name="Brodsky L."/>
            <person name="Leshkowitz D."/>
            <person name="Galatenko V."/>
            <person name="Nikolaev V."/>
            <person name="Mugasimangalam R.C."/>
            <person name="Bransburg-Zabary S."/>
            <person name="Gutnick D.L."/>
            <person name="Lancet D."/>
            <person name="Ben-Jacob E."/>
        </authorList>
    </citation>
    <scope>NUCLEOTIDE SEQUENCE [LARGE SCALE GENOMIC DNA]</scope>
    <source>
        <strain evidence="1 2">V453</strain>
    </source>
</reference>
<dbReference type="AlphaFoldDB" id="A0A2R9SPF1"/>
<dbReference type="Proteomes" id="UP000003094">
    <property type="component" value="Unassembled WGS sequence"/>
</dbReference>
<name>A0A2R9SPF1_9BACL</name>